<dbReference type="InterPro" id="IPR005475">
    <property type="entry name" value="Transketolase-like_Pyr-bd"/>
</dbReference>
<evidence type="ECO:0000256" key="4">
    <source>
        <dbReference type="ARBA" id="ARBA00023002"/>
    </source>
</evidence>
<comment type="similarity">
    <text evidence="2">Belongs to the alpha-ketoglutarate dehydrogenase family.</text>
</comment>
<organism evidence="7 8">
    <name type="scientific">Blomia tropicalis</name>
    <name type="common">Mite</name>
    <dbReference type="NCBI Taxonomy" id="40697"/>
    <lineage>
        <taxon>Eukaryota</taxon>
        <taxon>Metazoa</taxon>
        <taxon>Ecdysozoa</taxon>
        <taxon>Arthropoda</taxon>
        <taxon>Chelicerata</taxon>
        <taxon>Arachnida</taxon>
        <taxon>Acari</taxon>
        <taxon>Acariformes</taxon>
        <taxon>Sarcoptiformes</taxon>
        <taxon>Astigmata</taxon>
        <taxon>Glycyphagoidea</taxon>
        <taxon>Echimyopodidae</taxon>
        <taxon>Blomia</taxon>
    </lineage>
</organism>
<dbReference type="InterPro" id="IPR011603">
    <property type="entry name" value="2oxoglutarate_DH_E1"/>
</dbReference>
<dbReference type="Proteomes" id="UP001142055">
    <property type="component" value="Chromosome 4"/>
</dbReference>
<dbReference type="Gene3D" id="3.40.50.970">
    <property type="match status" value="1"/>
</dbReference>
<dbReference type="InterPro" id="IPR029061">
    <property type="entry name" value="THDP-binding"/>
</dbReference>
<accession>A0A9Q0RIZ1</accession>
<keyword evidence="4" id="KW-0560">Oxidoreductase</keyword>
<evidence type="ECO:0000313" key="8">
    <source>
        <dbReference type="Proteomes" id="UP001142055"/>
    </source>
</evidence>
<dbReference type="Gene3D" id="3.40.50.12470">
    <property type="match status" value="1"/>
</dbReference>
<evidence type="ECO:0000256" key="3">
    <source>
        <dbReference type="ARBA" id="ARBA00022946"/>
    </source>
</evidence>
<dbReference type="SMART" id="SM00861">
    <property type="entry name" value="Transket_pyr"/>
    <property type="match status" value="1"/>
</dbReference>
<keyword evidence="8" id="KW-1185">Reference proteome</keyword>
<evidence type="ECO:0000256" key="2">
    <source>
        <dbReference type="ARBA" id="ARBA00006936"/>
    </source>
</evidence>
<dbReference type="Pfam" id="PF02779">
    <property type="entry name" value="Transket_pyr"/>
    <property type="match status" value="1"/>
</dbReference>
<dbReference type="InterPro" id="IPR001017">
    <property type="entry name" value="DH_E1"/>
</dbReference>
<feature type="domain" description="Transketolase-like pyrimidine-binding" evidence="6">
    <location>
        <begin position="578"/>
        <end position="785"/>
    </location>
</feature>
<dbReference type="GO" id="GO:0030976">
    <property type="term" value="F:thiamine pyrophosphate binding"/>
    <property type="evidence" value="ECO:0007669"/>
    <property type="project" value="InterPro"/>
</dbReference>
<keyword evidence="3" id="KW-0809">Transit peptide</keyword>
<evidence type="ECO:0000256" key="5">
    <source>
        <dbReference type="ARBA" id="ARBA00023052"/>
    </source>
</evidence>
<dbReference type="GO" id="GO:0016624">
    <property type="term" value="F:oxidoreductase activity, acting on the aldehyde or oxo group of donors, disulfide as acceptor"/>
    <property type="evidence" value="ECO:0007669"/>
    <property type="project" value="InterPro"/>
</dbReference>
<dbReference type="InterPro" id="IPR042179">
    <property type="entry name" value="KGD_C_sf"/>
</dbReference>
<gene>
    <name evidence="7" type="ORF">RDWZM_010360</name>
</gene>
<dbReference type="InterPro" id="IPR031717">
    <property type="entry name" value="ODO-1/KGD_C"/>
</dbReference>
<evidence type="ECO:0000313" key="7">
    <source>
        <dbReference type="EMBL" id="KAJ6215860.1"/>
    </source>
</evidence>
<evidence type="ECO:0000256" key="1">
    <source>
        <dbReference type="ARBA" id="ARBA00001964"/>
    </source>
</evidence>
<dbReference type="Pfam" id="PF16870">
    <property type="entry name" value="OxoGdeHyase_C"/>
    <property type="match status" value="1"/>
</dbReference>
<comment type="caution">
    <text evidence="7">The sequence shown here is derived from an EMBL/GenBank/DDBJ whole genome shotgun (WGS) entry which is preliminary data.</text>
</comment>
<dbReference type="OMA" id="PAQYYHV"/>
<name>A0A9Q0RIZ1_BLOTA</name>
<dbReference type="EMBL" id="JAPWDV010000004">
    <property type="protein sequence ID" value="KAJ6215860.1"/>
    <property type="molecule type" value="Genomic_DNA"/>
</dbReference>
<dbReference type="NCBIfam" id="NF006914">
    <property type="entry name" value="PRK09404.1"/>
    <property type="match status" value="1"/>
</dbReference>
<sequence>MIRINQKNILHFTRYYHSITGIYGNFRLKTLDQQHQQQQQTVKSDQNKLSFADQLIRQAFQRRGHELARLNPLARDDPSSSVEMSEIGSILGVDLNRYLNSVNESEETSVKSRQQFVGQLFAQYCGNGLSYEFSHLESMEEIEWFEQTIESINNKNNNNNQQQIDNDRIRIATSLLQAEAFDHYLAKKFQSIKRYGGEGAETMITFVEELIRCSQNGSTIKELVIGMPHRGRLNLLVNTLNVRPEIIFRKMTGKAEFNINDRSFIGDVLSHIYTSTEFGKTDEKQPLTVTLLPNPSHLEVAGTMASGFVRGRMMENTEGPYDHERNSRMERIPIQIHGDASFTGQGIVAETLTFSNVDHWTTGGSIHLIVNNQIGYTMPGRSGQARSTRYASDPMKSISAPIIHVAGDRPESVTKAAQIAFDYRNRFGKDVAIDLVCFRRWGHNELDDATFTNPVQVKSILKRNETIPREYARSIGMSDQDVQSVLNEYNERLNRALANSEQYEPPRSSDLYDRSKSWNGIEWPSLDMITKWKTTVDVERLKMIGSMAVNVPNNFNLHQTVKRVFNDRARKIQQNDGMDWATVESLAFGSLLADGFNVRLAGQDIGRGTFSQRHAMIVDQTSEDIFVPLNSLRDQPNYGQAGSIELGNSILSEEAVLAYEYGLSIANGKCLPIWEAQFGDFFNCAQSIVDTLISSGDAKWRLQSALTLLLPHGYDGAGPEHTSARLERFLQNSDSYQTKIDSDCVNWSVSYPTTPAQYFHLLRRQMIRPYRRPLIVMAPKMLLRHPKAVSRLSDLSDQSDCPKHFQPVLDDPIHIGGGKLDSIRSVIFCSGKHYYTLEQERERRSLNQSIALIRLEQLVPFPVEDIVRVLKRYHSNSERSLRWSQEEHRNMGAWNFVDERFRSIIGRQLSYCGREELSAPAVGIGQRHQAEIVQLLNDTFKTNN</sequence>
<dbReference type="PANTHER" id="PTHR23152">
    <property type="entry name" value="2-OXOGLUTARATE DEHYDROGENASE"/>
    <property type="match status" value="1"/>
</dbReference>
<dbReference type="PIRSF" id="PIRSF000157">
    <property type="entry name" value="Oxoglu_dh_E1"/>
    <property type="match status" value="1"/>
</dbReference>
<dbReference type="Gene3D" id="3.40.50.11610">
    <property type="entry name" value="Multifunctional 2-oxoglutarate metabolism enzyme, C-terminal domain"/>
    <property type="match status" value="1"/>
</dbReference>
<keyword evidence="5" id="KW-0786">Thiamine pyrophosphate</keyword>
<reference evidence="7" key="1">
    <citation type="submission" date="2022-12" db="EMBL/GenBank/DDBJ databases">
        <title>Genome assemblies of Blomia tropicalis.</title>
        <authorList>
            <person name="Cui Y."/>
        </authorList>
    </citation>
    <scope>NUCLEOTIDE SEQUENCE</scope>
    <source>
        <tissue evidence="7">Adult mites</tissue>
    </source>
</reference>
<comment type="cofactor">
    <cofactor evidence="1">
        <name>thiamine diphosphate</name>
        <dbReference type="ChEBI" id="CHEBI:58937"/>
    </cofactor>
</comment>
<proteinExistence type="inferred from homology"/>
<dbReference type="SUPFAM" id="SSF52518">
    <property type="entry name" value="Thiamin diphosphate-binding fold (THDP-binding)"/>
    <property type="match status" value="2"/>
</dbReference>
<protein>
    <recommendedName>
        <fullName evidence="6">Transketolase-like pyrimidine-binding domain-containing protein</fullName>
    </recommendedName>
</protein>
<evidence type="ECO:0000259" key="6">
    <source>
        <dbReference type="SMART" id="SM00861"/>
    </source>
</evidence>
<dbReference type="AlphaFoldDB" id="A0A9Q0RIZ1"/>
<dbReference type="Pfam" id="PF00676">
    <property type="entry name" value="E1_dh"/>
    <property type="match status" value="1"/>
</dbReference>
<dbReference type="PANTHER" id="PTHR23152:SF4">
    <property type="entry name" value="2-OXOADIPATE DEHYDROGENASE COMPLEX COMPONENT E1"/>
    <property type="match status" value="1"/>
</dbReference>